<dbReference type="VEuPathDB" id="FungiDB:YALI1_C16183g"/>
<evidence type="ECO:0000259" key="2">
    <source>
        <dbReference type="Pfam" id="PF08595"/>
    </source>
</evidence>
<dbReference type="AlphaFoldDB" id="A0A1H6PRL9"/>
<evidence type="ECO:0000313" key="6">
    <source>
        <dbReference type="Proteomes" id="UP000256601"/>
    </source>
</evidence>
<feature type="compositionally biased region" description="Acidic residues" evidence="1">
    <location>
        <begin position="85"/>
        <end position="109"/>
    </location>
</feature>
<dbReference type="eggNOG" id="ENOG502QU3T">
    <property type="taxonomic scope" value="Eukaryota"/>
</dbReference>
<gene>
    <name evidence="4" type="ORF">B0I71DRAFT_128343</name>
    <name evidence="3" type="ORF">YALI1_C16183g</name>
</gene>
<dbReference type="RefSeq" id="XP_501726.2">
    <property type="nucleotide sequence ID" value="XM_501726.2"/>
</dbReference>
<evidence type="ECO:0000313" key="3">
    <source>
        <dbReference type="EMBL" id="AOW02701.1"/>
    </source>
</evidence>
<dbReference type="GO" id="GO:0033698">
    <property type="term" value="C:Rpd3L complex"/>
    <property type="evidence" value="ECO:0007669"/>
    <property type="project" value="TreeGrafter"/>
</dbReference>
<dbReference type="InterPro" id="IPR039602">
    <property type="entry name" value="Rxt2"/>
</dbReference>
<sequence>MLDQKSIDHLIRLKDALDREPHVSDSDESDTNISTNRGNKLKRAAEDVHMTKLPAPPLGNHRLKIVEYNGVRRPVLYKRRRRDDNDDNDDDDGNNDENPDNNDDDDDDSNPYRGIQLEEILAPLTHPADLPHHKSMARTMTSTTLRTLSTRALDVICQEQKHVVQFMKLMSVFLGDDPSYILADNMQLPDYDMEEGEDAPRRTRQLATQEIDPFFALPQIPYDRDFGINRDAAEETRQLTQIALQRCEEFIRCITSVRMGLLRADRFRGQVYRWCKEMGDQGNENESEEQSSEE</sequence>
<feature type="domain" description="Transcriptional regulatory protein RXT2 N-terminal" evidence="2">
    <location>
        <begin position="35"/>
        <end position="176"/>
    </location>
</feature>
<dbReference type="EMBL" id="CP017555">
    <property type="protein sequence ID" value="AOW02701.1"/>
    <property type="molecule type" value="Genomic_DNA"/>
</dbReference>
<dbReference type="PANTHER" id="PTHR28232:SF1">
    <property type="entry name" value="TRANSCRIPTIONAL REGULATORY PROTEIN RXT2"/>
    <property type="match status" value="1"/>
</dbReference>
<dbReference type="PANTHER" id="PTHR28232">
    <property type="entry name" value="TRANSCRIPTIONAL REGULATORY PROTEIN RXT2"/>
    <property type="match status" value="1"/>
</dbReference>
<evidence type="ECO:0000313" key="5">
    <source>
        <dbReference type="Proteomes" id="UP000182444"/>
    </source>
</evidence>
<name>A0A1H6PRL9_YARLL</name>
<dbReference type="OMA" id="YNGSEHN"/>
<dbReference type="VEuPathDB" id="FungiDB:YALI0_C11517g"/>
<reference evidence="3 5" key="1">
    <citation type="journal article" date="2016" name="PLoS ONE">
        <title>Sequence Assembly of Yarrowia lipolytica Strain W29/CLIB89 Shows Transposable Element Diversity.</title>
        <authorList>
            <person name="Magnan C."/>
            <person name="Yu J."/>
            <person name="Chang I."/>
            <person name="Jahn E."/>
            <person name="Kanomata Y."/>
            <person name="Wu J."/>
            <person name="Zeller M."/>
            <person name="Oakes M."/>
            <person name="Baldi P."/>
            <person name="Sandmeyer S."/>
        </authorList>
    </citation>
    <scope>NUCLEOTIDE SEQUENCE [LARGE SCALE GENOMIC DNA]</scope>
    <source>
        <strain evidence="3">CLIB89</strain>
        <strain evidence="5">CLIB89(W29)</strain>
    </source>
</reference>
<dbReference type="OrthoDB" id="2405722at2759"/>
<protein>
    <submittedName>
        <fullName evidence="4">RXT2-like protein</fullName>
    </submittedName>
</protein>
<dbReference type="GO" id="GO:0005829">
    <property type="term" value="C:cytosol"/>
    <property type="evidence" value="ECO:0007669"/>
    <property type="project" value="TreeGrafter"/>
</dbReference>
<reference evidence="4 6" key="2">
    <citation type="submission" date="2018-07" db="EMBL/GenBank/DDBJ databases">
        <title>Draft Genome Assemblies for Five Robust Yarrowia lipolytica Strains Exhibiting High Lipid Production and Pentose Sugar Utilization and Sugar Alcohol Secretion from Undetoxified Lignocellulosic Biomass Hydrolysates.</title>
        <authorList>
            <consortium name="DOE Joint Genome Institute"/>
            <person name="Walker C."/>
            <person name="Ryu S."/>
            <person name="Na H."/>
            <person name="Zane M."/>
            <person name="LaButti K."/>
            <person name="Lipzen A."/>
            <person name="Haridas S."/>
            <person name="Barry K."/>
            <person name="Grigoriev I.V."/>
            <person name="Quarterman J."/>
            <person name="Slininger P."/>
            <person name="Dien B."/>
            <person name="Trinh C.T."/>
        </authorList>
    </citation>
    <scope>NUCLEOTIDE SEQUENCE [LARGE SCALE GENOMIC DNA]</scope>
    <source>
        <strain evidence="4 6">YB392</strain>
    </source>
</reference>
<accession>A0A1H6PRL9</accession>
<dbReference type="Proteomes" id="UP000182444">
    <property type="component" value="Chromosome 1C"/>
</dbReference>
<evidence type="ECO:0000256" key="1">
    <source>
        <dbReference type="SAM" id="MobiDB-lite"/>
    </source>
</evidence>
<feature type="region of interest" description="Disordered" evidence="1">
    <location>
        <begin position="19"/>
        <end position="59"/>
    </location>
</feature>
<feature type="region of interest" description="Disordered" evidence="1">
    <location>
        <begin position="77"/>
        <end position="112"/>
    </location>
</feature>
<proteinExistence type="predicted"/>
<dbReference type="GeneID" id="2909429"/>
<dbReference type="Proteomes" id="UP000256601">
    <property type="component" value="Unassembled WGS sequence"/>
</dbReference>
<dbReference type="InterPro" id="IPR013904">
    <property type="entry name" value="RXT2_N"/>
</dbReference>
<dbReference type="KEGG" id="yli:2909429"/>
<organism evidence="3 5">
    <name type="scientific">Yarrowia lipolytica</name>
    <name type="common">Candida lipolytica</name>
    <dbReference type="NCBI Taxonomy" id="4952"/>
    <lineage>
        <taxon>Eukaryota</taxon>
        <taxon>Fungi</taxon>
        <taxon>Dikarya</taxon>
        <taxon>Ascomycota</taxon>
        <taxon>Saccharomycotina</taxon>
        <taxon>Dipodascomycetes</taxon>
        <taxon>Dipodascales</taxon>
        <taxon>Dipodascales incertae sedis</taxon>
        <taxon>Yarrowia</taxon>
    </lineage>
</organism>
<dbReference type="EMBL" id="KZ857327">
    <property type="protein sequence ID" value="RDW27941.1"/>
    <property type="molecule type" value="Genomic_DNA"/>
</dbReference>
<evidence type="ECO:0000313" key="4">
    <source>
        <dbReference type="EMBL" id="RDW27941.1"/>
    </source>
</evidence>
<dbReference type="Pfam" id="PF08595">
    <property type="entry name" value="RXT2_N"/>
    <property type="match status" value="1"/>
</dbReference>